<reference evidence="3 11" key="5">
    <citation type="submission" date="2020-04" db="EMBL/GenBank/DDBJ databases">
        <authorList>
            <person name="Hitch T.C.A."/>
            <person name="Wylensek D."/>
            <person name="Clavel T."/>
        </authorList>
    </citation>
    <scope>NUCLEOTIDE SEQUENCE [LARGE SCALE GENOMIC DNA]</scope>
    <source>
        <strain evidence="3 11">WB01_NA02</strain>
    </source>
</reference>
<proteinExistence type="predicted"/>
<dbReference type="Proteomes" id="UP000190973">
    <property type="component" value="Unassembled WGS sequence"/>
</dbReference>
<reference evidence="6 10" key="3">
    <citation type="submission" date="2016-05" db="EMBL/GenBank/DDBJ databases">
        <title>Microbial solvent formation.</title>
        <authorList>
            <person name="Poehlein A."/>
            <person name="Montoya Solano J.D."/>
            <person name="Flitsch S."/>
            <person name="Krabben P."/>
            <person name="Duerre P."/>
            <person name="Daniel R."/>
        </authorList>
    </citation>
    <scope>NUCLEOTIDE SEQUENCE [LARGE SCALE GENOMIC DNA]</scope>
    <source>
        <strain evidence="6 10">DSM 53</strain>
    </source>
</reference>
<dbReference type="KEGG" id="cbei:LF65_03771"/>
<evidence type="ECO:0000313" key="11">
    <source>
        <dbReference type="Proteomes" id="UP000587880"/>
    </source>
</evidence>
<gene>
    <name evidence="4" type="ORF">B0H41_000321</name>
    <name evidence="7" type="ORF">CBEIBR21_24615</name>
    <name evidence="6" type="ORF">CLBCK_32070</name>
    <name evidence="5" type="ORF">DFH45_003908</name>
    <name evidence="3" type="ORF">HF849_24540</name>
    <name evidence="2" type="ORF">IS491_14965</name>
    <name evidence="1" type="ORF">LF65_03771</name>
</gene>
<reference evidence="4" key="9">
    <citation type="journal article" date="2022" name="Nat. Biotechnol.">
        <title>Carbon-negative production of acetone and isopropanol by gas fermentation at industrial pilot scale.</title>
        <authorList>
            <person name="Liew F.E."/>
            <person name="Nogle R."/>
            <person name="Abdalla T."/>
            <person name="Rasor B.J."/>
            <person name="Canter C."/>
            <person name="Jensen R.O."/>
            <person name="Wang L."/>
            <person name="Strutz J."/>
            <person name="Chirania P."/>
            <person name="De Tissera S."/>
            <person name="Mueller A.P."/>
            <person name="Ruan Z."/>
            <person name="Gao A."/>
            <person name="Tran L."/>
            <person name="Engle N.L."/>
            <person name="Bromley J.C."/>
            <person name="Daniell J."/>
            <person name="Conrado R."/>
            <person name="Tschaplinski T.J."/>
            <person name="Giannone R.J."/>
            <person name="Hettich R.L."/>
            <person name="Karim A.S."/>
            <person name="Simpson S.D."/>
            <person name="Brown S.D."/>
            <person name="Leang C."/>
            <person name="Jewett M.C."/>
            <person name="Kopke M."/>
        </authorList>
    </citation>
    <scope>NUCLEOTIDE SEQUENCE</scope>
    <source>
        <strain evidence="4">DJ080</strain>
    </source>
</reference>
<name>A0A0B5QHA8_CLOBE</name>
<evidence type="ECO:0000313" key="4">
    <source>
        <dbReference type="EMBL" id="NRT86642.1"/>
    </source>
</evidence>
<reference evidence="7 9" key="4">
    <citation type="submission" date="2017-02" db="EMBL/GenBank/DDBJ databases">
        <title>Genome sequence of Clostridium beijerinckii Br21.</title>
        <authorList>
            <person name="Fonseca B.C."/>
            <person name="Guazzaroni M.E."/>
            <person name="Riano-Pachon D.M."/>
            <person name="Reginatto V."/>
        </authorList>
    </citation>
    <scope>NUCLEOTIDE SEQUENCE [LARGE SCALE GENOMIC DNA]</scope>
    <source>
        <strain evidence="7 9">Br21</strain>
    </source>
</reference>
<organism evidence="1 8">
    <name type="scientific">Clostridium beijerinckii</name>
    <name type="common">Clostridium MP</name>
    <dbReference type="NCBI Taxonomy" id="1520"/>
    <lineage>
        <taxon>Bacteria</taxon>
        <taxon>Bacillati</taxon>
        <taxon>Bacillota</taxon>
        <taxon>Clostridia</taxon>
        <taxon>Eubacteriales</taxon>
        <taxon>Clostridiaceae</taxon>
        <taxon>Clostridium</taxon>
    </lineage>
</organism>
<dbReference type="Proteomes" id="UP000631418">
    <property type="component" value="Unassembled WGS sequence"/>
</dbReference>
<dbReference type="Proteomes" id="UP000190959">
    <property type="component" value="Unassembled WGS sequence"/>
</dbReference>
<dbReference type="EMBL" id="LZZI01000063">
    <property type="protein sequence ID" value="OOM59888.1"/>
    <property type="molecule type" value="Genomic_DNA"/>
</dbReference>
<accession>A0A0B5QHA8</accession>
<dbReference type="EMBL" id="JABAGD010000084">
    <property type="protein sequence ID" value="NMF07844.1"/>
    <property type="molecule type" value="Genomic_DNA"/>
</dbReference>
<evidence type="ECO:0000313" key="8">
    <source>
        <dbReference type="Proteomes" id="UP000031866"/>
    </source>
</evidence>
<sequence length="85" mass="9851">MLKENRKMEIRSEISIEEKVMLNDALDGINGFKFDPITVITNGVEDYYFICKVKVIIKSLRMKIAKVHVRVSNNNPQLLRIEGIE</sequence>
<dbReference type="EMBL" id="MWMH01000012">
    <property type="protein sequence ID" value="OOP70831.1"/>
    <property type="molecule type" value="Genomic_DNA"/>
</dbReference>
<reference evidence="2" key="8">
    <citation type="submission" date="2020-11" db="EMBL/GenBank/DDBJ databases">
        <authorList>
            <person name="Thieme N."/>
            <person name="Liebl W."/>
            <person name="Zverlov V."/>
        </authorList>
    </citation>
    <scope>NUCLEOTIDE SEQUENCE</scope>
    <source>
        <strain evidence="2">NT08</strain>
    </source>
</reference>
<dbReference type="EMBL" id="JABSWW010000001">
    <property type="protein sequence ID" value="NRT86642.1"/>
    <property type="molecule type" value="Genomic_DNA"/>
</dbReference>
<reference evidence="1" key="2">
    <citation type="submission" date="2016-02" db="EMBL/GenBank/DDBJ databases">
        <title>Genome sequence of Clostridium beijerinckii strain 59B.</title>
        <authorList>
            <person name="Little G.T."/>
            <person name="Minton N.P."/>
        </authorList>
    </citation>
    <scope>NUCLEOTIDE SEQUENCE</scope>
    <source>
        <strain evidence="1">NCIMB 14988</strain>
    </source>
</reference>
<dbReference type="EMBL" id="CP010086">
    <property type="protein sequence ID" value="AJH00326.1"/>
    <property type="molecule type" value="Genomic_DNA"/>
</dbReference>
<evidence type="ECO:0000313" key="7">
    <source>
        <dbReference type="EMBL" id="OOP70831.1"/>
    </source>
</evidence>
<reference evidence="5" key="6">
    <citation type="submission" date="2020-05" db="EMBL/GenBank/DDBJ databases">
        <title>Genomic insights into acetone-butanol-ethanol (ABE) fermentation by sequencing solventogenic clostridia strains.</title>
        <authorList>
            <person name="Brown S."/>
        </authorList>
    </citation>
    <scope>NUCLEOTIDE SEQUENCE</scope>
    <source>
        <strain evidence="5">DJ126</strain>
    </source>
</reference>
<dbReference type="Proteomes" id="UP001193748">
    <property type="component" value="Unassembled WGS sequence"/>
</dbReference>
<dbReference type="OrthoDB" id="1928739at2"/>
<evidence type="ECO:0000313" key="9">
    <source>
        <dbReference type="Proteomes" id="UP000190959"/>
    </source>
</evidence>
<evidence type="ECO:0000313" key="6">
    <source>
        <dbReference type="EMBL" id="OOM59888.1"/>
    </source>
</evidence>
<evidence type="ECO:0000313" key="2">
    <source>
        <dbReference type="EMBL" id="MBF7809944.1"/>
    </source>
</evidence>
<protein>
    <submittedName>
        <fullName evidence="1">Uncharacterized protein</fullName>
    </submittedName>
</protein>
<dbReference type="EMBL" id="JADOEF010000001">
    <property type="protein sequence ID" value="MBF7809944.1"/>
    <property type="molecule type" value="Genomic_DNA"/>
</dbReference>
<dbReference type="Proteomes" id="UP000821656">
    <property type="component" value="Unassembled WGS sequence"/>
</dbReference>
<evidence type="ECO:0000313" key="3">
    <source>
        <dbReference type="EMBL" id="NMF07844.1"/>
    </source>
</evidence>
<evidence type="ECO:0000313" key="10">
    <source>
        <dbReference type="Proteomes" id="UP000190973"/>
    </source>
</evidence>
<evidence type="ECO:0000313" key="1">
    <source>
        <dbReference type="EMBL" id="AJH00326.1"/>
    </source>
</evidence>
<reference evidence="8" key="1">
    <citation type="submission" date="2014-12" db="EMBL/GenBank/DDBJ databases">
        <title>Genome sequence of Clostridium beijerinckii strain 59B.</title>
        <authorList>
            <person name="Little G.T."/>
            <person name="Minton N.P."/>
        </authorList>
    </citation>
    <scope>NUCLEOTIDE SEQUENCE [LARGE SCALE GENOMIC DNA]</scope>
    <source>
        <strain evidence="8">59B</strain>
    </source>
</reference>
<dbReference type="Proteomes" id="UP000587880">
    <property type="component" value="Unassembled WGS sequence"/>
</dbReference>
<dbReference type="AlphaFoldDB" id="A0A0B5QHA8"/>
<reference evidence="4" key="7">
    <citation type="submission" date="2020-05" db="EMBL/GenBank/DDBJ databases">
        <authorList>
            <person name="Brown S."/>
            <person name="Huntemann M."/>
            <person name="Clum A."/>
            <person name="Spunde A."/>
            <person name="Palaniappan K."/>
            <person name="Ritter S."/>
            <person name="Mikhailova N."/>
            <person name="Chen I.-M."/>
            <person name="Stamatis D."/>
            <person name="Reddy T."/>
            <person name="O'Malley R."/>
            <person name="Daum C."/>
            <person name="Shapiro N."/>
            <person name="Ivanova N."/>
            <person name="Kyrpides N."/>
            <person name="Woyke T."/>
        </authorList>
    </citation>
    <scope>NUCLEOTIDE SEQUENCE</scope>
    <source>
        <strain evidence="4">DJ080</strain>
    </source>
</reference>
<evidence type="ECO:0000313" key="5">
    <source>
        <dbReference type="EMBL" id="NRV10945.1"/>
    </source>
</evidence>
<dbReference type="RefSeq" id="WP_012059465.1">
    <property type="nucleotide sequence ID" value="NZ_CP010086.2"/>
</dbReference>
<dbReference type="EMBL" id="JABSXK010000001">
    <property type="protein sequence ID" value="NRV10945.1"/>
    <property type="molecule type" value="Genomic_DNA"/>
</dbReference>
<dbReference type="Proteomes" id="UP000031866">
    <property type="component" value="Chromosome"/>
</dbReference>